<accession>A0AAN6M2G1</accession>
<evidence type="ECO:0000256" key="2">
    <source>
        <dbReference type="ARBA" id="ARBA00022448"/>
    </source>
</evidence>
<gene>
    <name evidence="7" type="ORF">GRF29_28g62596</name>
</gene>
<evidence type="ECO:0000313" key="8">
    <source>
        <dbReference type="Proteomes" id="UP001280581"/>
    </source>
</evidence>
<name>A0AAN6M2G1_9PLEO</name>
<feature type="transmembrane region" description="Helical" evidence="6">
    <location>
        <begin position="84"/>
        <end position="102"/>
    </location>
</feature>
<comment type="caution">
    <text evidence="7">The sequence shown here is derived from an EMBL/GenBank/DDBJ whole genome shotgun (WGS) entry which is preliminary data.</text>
</comment>
<feature type="transmembrane region" description="Helical" evidence="6">
    <location>
        <begin position="322"/>
        <end position="346"/>
    </location>
</feature>
<dbReference type="PIRSF" id="PIRSF006060">
    <property type="entry name" value="AA_transporter"/>
    <property type="match status" value="1"/>
</dbReference>
<dbReference type="Gene3D" id="1.20.1740.10">
    <property type="entry name" value="Amino acid/polyamine transporter I"/>
    <property type="match status" value="1"/>
</dbReference>
<evidence type="ECO:0000256" key="3">
    <source>
        <dbReference type="ARBA" id="ARBA00022692"/>
    </source>
</evidence>
<evidence type="ECO:0000256" key="6">
    <source>
        <dbReference type="SAM" id="Phobius"/>
    </source>
</evidence>
<keyword evidence="4 6" id="KW-1133">Transmembrane helix</keyword>
<evidence type="ECO:0000313" key="7">
    <source>
        <dbReference type="EMBL" id="KAK3213494.1"/>
    </source>
</evidence>
<evidence type="ECO:0008006" key="9">
    <source>
        <dbReference type="Google" id="ProtNLM"/>
    </source>
</evidence>
<dbReference type="PANTHER" id="PTHR45649:SF2">
    <property type="entry name" value="ACID PERMEASE, PUTATIVE-RELATED"/>
    <property type="match status" value="1"/>
</dbReference>
<dbReference type="GO" id="GO:0022857">
    <property type="term" value="F:transmembrane transporter activity"/>
    <property type="evidence" value="ECO:0007669"/>
    <property type="project" value="InterPro"/>
</dbReference>
<dbReference type="InterPro" id="IPR002293">
    <property type="entry name" value="AA/rel_permease1"/>
</dbReference>
<protein>
    <recommendedName>
        <fullName evidence="9">Amino acid transporter</fullName>
    </recommendedName>
</protein>
<dbReference type="Pfam" id="PF13520">
    <property type="entry name" value="AA_permease_2"/>
    <property type="match status" value="1"/>
</dbReference>
<proteinExistence type="predicted"/>
<dbReference type="GO" id="GO:0016020">
    <property type="term" value="C:membrane"/>
    <property type="evidence" value="ECO:0007669"/>
    <property type="project" value="UniProtKB-SubCell"/>
</dbReference>
<dbReference type="PANTHER" id="PTHR45649">
    <property type="entry name" value="AMINO-ACID PERMEASE BAT1"/>
    <property type="match status" value="1"/>
</dbReference>
<evidence type="ECO:0000256" key="1">
    <source>
        <dbReference type="ARBA" id="ARBA00004141"/>
    </source>
</evidence>
<dbReference type="Proteomes" id="UP001280581">
    <property type="component" value="Unassembled WGS sequence"/>
</dbReference>
<keyword evidence="5 6" id="KW-0472">Membrane</keyword>
<keyword evidence="3 6" id="KW-0812">Transmembrane</keyword>
<comment type="subcellular location">
    <subcellularLocation>
        <location evidence="1">Membrane</location>
        <topology evidence="1">Multi-pass membrane protein</topology>
    </subcellularLocation>
</comment>
<feature type="transmembrane region" description="Helical" evidence="6">
    <location>
        <begin position="133"/>
        <end position="161"/>
    </location>
</feature>
<feature type="transmembrane region" description="Helical" evidence="6">
    <location>
        <begin position="243"/>
        <end position="260"/>
    </location>
</feature>
<feature type="transmembrane region" description="Helical" evidence="6">
    <location>
        <begin position="388"/>
        <end position="412"/>
    </location>
</feature>
<dbReference type="EMBL" id="WVTA01000004">
    <property type="protein sequence ID" value="KAK3213494.1"/>
    <property type="molecule type" value="Genomic_DNA"/>
</dbReference>
<feature type="transmembrane region" description="Helical" evidence="6">
    <location>
        <begin position="173"/>
        <end position="193"/>
    </location>
</feature>
<feature type="transmembrane region" description="Helical" evidence="6">
    <location>
        <begin position="205"/>
        <end position="223"/>
    </location>
</feature>
<keyword evidence="8" id="KW-1185">Reference proteome</keyword>
<feature type="non-terminal residue" evidence="7">
    <location>
        <position position="418"/>
    </location>
</feature>
<evidence type="ECO:0000256" key="5">
    <source>
        <dbReference type="ARBA" id="ARBA00023136"/>
    </source>
</evidence>
<keyword evidence="2" id="KW-0813">Transport</keyword>
<dbReference type="AlphaFoldDB" id="A0AAN6M2G1"/>
<feature type="transmembrane region" description="Helical" evidence="6">
    <location>
        <begin position="281"/>
        <end position="302"/>
    </location>
</feature>
<sequence>MNEKLFSPSSEAAIHIEDVAPSVPEVGTVSDRDAMRRLGKQQLFKRNFGFTSIFGFAMILMCTWETVLGTVAFGLSNGGPSGLLYTYIAVWLGYILIAFSMAEMASMAPTAGGQYHWCSEFAPRSCQKQVSYVVGWLGILAWQVGSTVGAFISATIIQGLVVLSCPSYGYQRWHGTLIAMLITLFSALFNVLLAKWLPIVENMILVLHFAAWITILIPLWVLAPRTPHSGVWSFFIDAGWGNTGVACLVGMITNVGAFIGSDAPAHMAEELKDASKTLPRVMGWTILVNGAMGFIALVTFCYTVGDVEAAITTTTGYPIIEVFYSATGSVAGTIGLSVLLIILNFVNNITSMAGASRQTFAFARDRALPFSSWISRVSQRFVVPTNAIILSSVIACIFHCINIGSAIAWNIIMSVGTV</sequence>
<reference evidence="7 8" key="1">
    <citation type="submission" date="2021-02" db="EMBL/GenBank/DDBJ databases">
        <title>Genome assembly of Pseudopithomyces chartarum.</title>
        <authorList>
            <person name="Jauregui R."/>
            <person name="Singh J."/>
            <person name="Voisey C."/>
        </authorList>
    </citation>
    <scope>NUCLEOTIDE SEQUENCE [LARGE SCALE GENOMIC DNA]</scope>
    <source>
        <strain evidence="7 8">AGR01</strain>
    </source>
</reference>
<evidence type="ECO:0000256" key="4">
    <source>
        <dbReference type="ARBA" id="ARBA00022989"/>
    </source>
</evidence>
<feature type="transmembrane region" description="Helical" evidence="6">
    <location>
        <begin position="48"/>
        <end position="72"/>
    </location>
</feature>
<organism evidence="7 8">
    <name type="scientific">Pseudopithomyces chartarum</name>
    <dbReference type="NCBI Taxonomy" id="1892770"/>
    <lineage>
        <taxon>Eukaryota</taxon>
        <taxon>Fungi</taxon>
        <taxon>Dikarya</taxon>
        <taxon>Ascomycota</taxon>
        <taxon>Pezizomycotina</taxon>
        <taxon>Dothideomycetes</taxon>
        <taxon>Pleosporomycetidae</taxon>
        <taxon>Pleosporales</taxon>
        <taxon>Massarineae</taxon>
        <taxon>Didymosphaeriaceae</taxon>
        <taxon>Pseudopithomyces</taxon>
    </lineage>
</organism>